<dbReference type="GO" id="GO:0005886">
    <property type="term" value="C:plasma membrane"/>
    <property type="evidence" value="ECO:0007669"/>
    <property type="project" value="UniProtKB-SubCell"/>
</dbReference>
<gene>
    <name evidence="13" type="ORF">CWC19_06885</name>
    <name evidence="14" type="ORF">CWC20_09810</name>
</gene>
<keyword evidence="3" id="KW-1003">Cell membrane</keyword>
<keyword evidence="8 11" id="KW-0472">Membrane</keyword>
<evidence type="ECO:0000256" key="6">
    <source>
        <dbReference type="ARBA" id="ARBA00022692"/>
    </source>
</evidence>
<dbReference type="RefSeq" id="WP_138591188.1">
    <property type="nucleotide sequence ID" value="NZ_PNBW01000046.1"/>
</dbReference>
<dbReference type="InterPro" id="IPR045584">
    <property type="entry name" value="Pilin-like"/>
</dbReference>
<evidence type="ECO:0000256" key="8">
    <source>
        <dbReference type="ARBA" id="ARBA00023136"/>
    </source>
</evidence>
<dbReference type="NCBIfam" id="TIGR02532">
    <property type="entry name" value="IV_pilin_GFxxxE"/>
    <property type="match status" value="1"/>
</dbReference>
<comment type="similarity">
    <text evidence="9">Belongs to the GSP H family.</text>
</comment>
<name>A0A5S3VAN8_9GAMM</name>
<comment type="caution">
    <text evidence="13">The sequence shown here is derived from an EMBL/GenBank/DDBJ whole genome shotgun (WGS) entry which is preliminary data.</text>
</comment>
<accession>A0A5S3VAN8</accession>
<feature type="transmembrane region" description="Helical" evidence="11">
    <location>
        <begin position="12"/>
        <end position="39"/>
    </location>
</feature>
<dbReference type="OrthoDB" id="7056613at2"/>
<comment type="subcellular location">
    <subcellularLocation>
        <location evidence="1">Cell inner membrane</location>
        <topology evidence="1">Single-pass membrane protein</topology>
    </subcellularLocation>
</comment>
<evidence type="ECO:0000256" key="9">
    <source>
        <dbReference type="ARBA" id="ARBA00025772"/>
    </source>
</evidence>
<protein>
    <recommendedName>
        <fullName evidence="2">Type II secretion system protein H</fullName>
    </recommendedName>
    <alternativeName>
        <fullName evidence="10">General secretion pathway protein H</fullName>
    </alternativeName>
</protein>
<evidence type="ECO:0000313" key="14">
    <source>
        <dbReference type="EMBL" id="TMO74805.1"/>
    </source>
</evidence>
<dbReference type="InterPro" id="IPR012902">
    <property type="entry name" value="N_methyl_site"/>
</dbReference>
<sequence>MIVGKYKKVQGFTLIELLITVTIIAVLASLAAPSFAVFIKQDRLTTSANHLSAVYKFARSEAVKRVETITLTQDENSWLVQATRNGVVVTLKRFEPLHESIDVGLVERIVRSTGELNLASNILVTDKDNSTTDLRLCILQSGQSWVDKAVNNCA</sequence>
<dbReference type="GO" id="GO:0015628">
    <property type="term" value="P:protein secretion by the type II secretion system"/>
    <property type="evidence" value="ECO:0007669"/>
    <property type="project" value="InterPro"/>
</dbReference>
<feature type="domain" description="General secretion pathway GspH" evidence="12">
    <location>
        <begin position="48"/>
        <end position="99"/>
    </location>
</feature>
<dbReference type="Proteomes" id="UP000307164">
    <property type="component" value="Unassembled WGS sequence"/>
</dbReference>
<keyword evidence="4" id="KW-0488">Methylation</keyword>
<evidence type="ECO:0000259" key="12">
    <source>
        <dbReference type="Pfam" id="PF12019"/>
    </source>
</evidence>
<dbReference type="Gene3D" id="3.30.700.10">
    <property type="entry name" value="Glycoprotein, Type 4 Pilin"/>
    <property type="match status" value="1"/>
</dbReference>
<reference evidence="13" key="3">
    <citation type="submission" date="2019-09" db="EMBL/GenBank/DDBJ databases">
        <title>Co-occurence of chitin degradation, pigmentation and bioactivity in marine Pseudoalteromonas.</title>
        <authorList>
            <person name="Sonnenschein E.C."/>
            <person name="Bech P.K."/>
        </authorList>
    </citation>
    <scope>NUCLEOTIDE SEQUENCE</scope>
    <source>
        <strain evidence="13">S3790</strain>
    </source>
</reference>
<proteinExistence type="inferred from homology"/>
<reference evidence="15 16" key="2">
    <citation type="submission" date="2019-06" db="EMBL/GenBank/DDBJ databases">
        <title>Co-occurence of chitin degradation, pigmentation and bioactivity in marine Pseudoalteromonas.</title>
        <authorList>
            <person name="Sonnenschein E.C."/>
            <person name="Bech P.K."/>
        </authorList>
    </citation>
    <scope>NUCLEOTIDE SEQUENCE [LARGE SCALE GENOMIC DNA]</scope>
    <source>
        <strain evidence="16">S3790</strain>
        <strain evidence="14 15">S3895</strain>
    </source>
</reference>
<dbReference type="Pfam" id="PF07963">
    <property type="entry name" value="N_methyl"/>
    <property type="match status" value="1"/>
</dbReference>
<evidence type="ECO:0000256" key="5">
    <source>
        <dbReference type="ARBA" id="ARBA00022519"/>
    </source>
</evidence>
<evidence type="ECO:0000256" key="1">
    <source>
        <dbReference type="ARBA" id="ARBA00004377"/>
    </source>
</evidence>
<keyword evidence="15" id="KW-1185">Reference proteome</keyword>
<evidence type="ECO:0000256" key="2">
    <source>
        <dbReference type="ARBA" id="ARBA00021549"/>
    </source>
</evidence>
<dbReference type="InterPro" id="IPR022346">
    <property type="entry name" value="T2SS_GspH"/>
</dbReference>
<evidence type="ECO:0000313" key="16">
    <source>
        <dbReference type="Proteomes" id="UP000307217"/>
    </source>
</evidence>
<organism evidence="13 16">
    <name type="scientific">Pseudoalteromonas aurantia</name>
    <dbReference type="NCBI Taxonomy" id="43654"/>
    <lineage>
        <taxon>Bacteria</taxon>
        <taxon>Pseudomonadati</taxon>
        <taxon>Pseudomonadota</taxon>
        <taxon>Gammaproteobacteria</taxon>
        <taxon>Alteromonadales</taxon>
        <taxon>Pseudoalteromonadaceae</taxon>
        <taxon>Pseudoalteromonas</taxon>
    </lineage>
</organism>
<dbReference type="Pfam" id="PF12019">
    <property type="entry name" value="GspH"/>
    <property type="match status" value="1"/>
</dbReference>
<keyword evidence="7 11" id="KW-1133">Transmembrane helix</keyword>
<keyword evidence="6 11" id="KW-0812">Transmembrane</keyword>
<dbReference type="EMBL" id="PNBW01000046">
    <property type="protein sequence ID" value="TMO74805.1"/>
    <property type="molecule type" value="Genomic_DNA"/>
</dbReference>
<dbReference type="SUPFAM" id="SSF54523">
    <property type="entry name" value="Pili subunits"/>
    <property type="match status" value="1"/>
</dbReference>
<reference evidence="13 16" key="1">
    <citation type="submission" date="2018-01" db="EMBL/GenBank/DDBJ databases">
        <authorList>
            <person name="Paulsen S."/>
            <person name="Gram L.K."/>
        </authorList>
    </citation>
    <scope>NUCLEOTIDE SEQUENCE [LARGE SCALE GENOMIC DNA]</scope>
    <source>
        <strain evidence="13 16">S3790</strain>
        <strain evidence="14">S3895</strain>
    </source>
</reference>
<dbReference type="AlphaFoldDB" id="A0A5S3VAN8"/>
<dbReference type="GO" id="GO:0015627">
    <property type="term" value="C:type II protein secretion system complex"/>
    <property type="evidence" value="ECO:0007669"/>
    <property type="project" value="InterPro"/>
</dbReference>
<evidence type="ECO:0000256" key="11">
    <source>
        <dbReference type="SAM" id="Phobius"/>
    </source>
</evidence>
<evidence type="ECO:0000256" key="4">
    <source>
        <dbReference type="ARBA" id="ARBA00022481"/>
    </source>
</evidence>
<evidence type="ECO:0000256" key="10">
    <source>
        <dbReference type="ARBA" id="ARBA00030775"/>
    </source>
</evidence>
<evidence type="ECO:0000313" key="13">
    <source>
        <dbReference type="EMBL" id="TMO68996.1"/>
    </source>
</evidence>
<dbReference type="PROSITE" id="PS00409">
    <property type="entry name" value="PROKAR_NTER_METHYL"/>
    <property type="match status" value="1"/>
</dbReference>
<evidence type="ECO:0000313" key="15">
    <source>
        <dbReference type="Proteomes" id="UP000307164"/>
    </source>
</evidence>
<dbReference type="EMBL" id="PNBX01000026">
    <property type="protein sequence ID" value="TMO68996.1"/>
    <property type="molecule type" value="Genomic_DNA"/>
</dbReference>
<dbReference type="Proteomes" id="UP000307217">
    <property type="component" value="Unassembled WGS sequence"/>
</dbReference>
<keyword evidence="5" id="KW-0997">Cell inner membrane</keyword>
<evidence type="ECO:0000256" key="3">
    <source>
        <dbReference type="ARBA" id="ARBA00022475"/>
    </source>
</evidence>
<evidence type="ECO:0000256" key="7">
    <source>
        <dbReference type="ARBA" id="ARBA00022989"/>
    </source>
</evidence>